<dbReference type="Pfam" id="PF02353">
    <property type="entry name" value="CMAS"/>
    <property type="match status" value="1"/>
</dbReference>
<dbReference type="InterPro" id="IPR026669">
    <property type="entry name" value="Arsenite_MeTrfase-like"/>
</dbReference>
<dbReference type="PIRSF" id="PIRSF003085">
    <property type="entry name" value="CMAS"/>
    <property type="match status" value="1"/>
</dbReference>
<keyword evidence="1" id="KW-0808">Transferase</keyword>
<evidence type="ECO:0000313" key="1">
    <source>
        <dbReference type="EMBL" id="KAK7857504.1"/>
    </source>
</evidence>
<gene>
    <name evidence="1" type="primary">ufaA1_13</name>
    <name evidence="1" type="ORF">CFP56_017041</name>
</gene>
<dbReference type="InterPro" id="IPR029063">
    <property type="entry name" value="SAM-dependent_MTases_sf"/>
</dbReference>
<reference evidence="1" key="1">
    <citation type="submission" date="2017-12" db="EMBL/GenBank/DDBJ databases">
        <authorList>
            <person name="Barbosa P."/>
            <person name="Usie A."/>
            <person name="Ramos A.M."/>
        </authorList>
    </citation>
    <scope>NUCLEOTIDE SEQUENCE</scope>
    <source>
        <strain evidence="1">HL8</strain>
        <tissue evidence="1">Leaves</tissue>
    </source>
</reference>
<dbReference type="GO" id="GO:0008610">
    <property type="term" value="P:lipid biosynthetic process"/>
    <property type="evidence" value="ECO:0007669"/>
    <property type="project" value="InterPro"/>
</dbReference>
<dbReference type="GO" id="GO:0032259">
    <property type="term" value="P:methylation"/>
    <property type="evidence" value="ECO:0007669"/>
    <property type="project" value="UniProtKB-KW"/>
</dbReference>
<organism evidence="1">
    <name type="scientific">Quercus suber</name>
    <name type="common">Cork oak</name>
    <dbReference type="NCBI Taxonomy" id="58331"/>
    <lineage>
        <taxon>Eukaryota</taxon>
        <taxon>Viridiplantae</taxon>
        <taxon>Streptophyta</taxon>
        <taxon>Embryophyta</taxon>
        <taxon>Tracheophyta</taxon>
        <taxon>Spermatophyta</taxon>
        <taxon>Magnoliopsida</taxon>
        <taxon>eudicotyledons</taxon>
        <taxon>Gunneridae</taxon>
        <taxon>Pentapetalae</taxon>
        <taxon>rosids</taxon>
        <taxon>fabids</taxon>
        <taxon>Fagales</taxon>
        <taxon>Fagaceae</taxon>
        <taxon>Quercus</taxon>
    </lineage>
</organism>
<feature type="non-terminal residue" evidence="1">
    <location>
        <position position="1"/>
    </location>
</feature>
<dbReference type="PANTHER" id="PTHR43675:SF25">
    <property type="entry name" value="CYCLOPROPANE FATTY ACID SYNTHASE"/>
    <property type="match status" value="1"/>
</dbReference>
<dbReference type="InterPro" id="IPR003333">
    <property type="entry name" value="CMAS"/>
</dbReference>
<protein>
    <submittedName>
        <fullName evidence="1">Tuberculostearic acid methyltransferase ufaa1</fullName>
    </submittedName>
</protein>
<dbReference type="GO" id="GO:0008168">
    <property type="term" value="F:methyltransferase activity"/>
    <property type="evidence" value="ECO:0007669"/>
    <property type="project" value="UniProtKB-KW"/>
</dbReference>
<comment type="caution">
    <text evidence="1">The sequence shown here is derived from an EMBL/GenBank/DDBJ whole genome shotgun (WGS) entry which is preliminary data.</text>
</comment>
<sequence>SNELFAQFLDETMTYSTGLFKKEDEDLKVAQLRKISSLIEKAIIDEKHEVLEIGSGWGSFAIEVVNQTGCKYTGITLSKEQLKLAEKKVKDAGLQDRIKFLLCDYRQLPDTYKYDRIISCEMIEHVGHEYMDEFFGCCESLLAEDGLFVLQFSSMPDERYNEHMRSSDFIKEYIFPGACIPSFSRVTSAMANASRLSVEHVENIGIHYYQTLRYWRRNFMNNQSKILALGFDEKFIRTWEYYFDYCAAGFKSRTLGVYQVVFSRPGNVAVLNNPY</sequence>
<keyword evidence="1" id="KW-0489">Methyltransferase</keyword>
<reference evidence="1" key="2">
    <citation type="journal article" date="2018" name="Sci. Data">
        <title>The draft genome sequence of cork oak.</title>
        <authorList>
            <person name="Ramos A.M."/>
            <person name="Usie A."/>
            <person name="Barbosa P."/>
            <person name="Barros P.M."/>
            <person name="Capote T."/>
            <person name="Chaves I."/>
            <person name="Simoes F."/>
            <person name="Abreu I."/>
            <person name="Carrasquinho I."/>
            <person name="Faro C."/>
            <person name="Guimaraes J.B."/>
            <person name="Mendonca D."/>
            <person name="Nobrega F."/>
            <person name="Rodrigues L."/>
            <person name="Saibo N.J.M."/>
            <person name="Varela M.C."/>
            <person name="Egas C."/>
            <person name="Matos J."/>
            <person name="Miguel C.M."/>
            <person name="Oliveira M.M."/>
            <person name="Ricardo C.P."/>
            <person name="Goncalves S."/>
        </authorList>
    </citation>
    <scope>NUCLEOTIDE SEQUENCE [LARGE SCALE GENOMIC DNA]</scope>
    <source>
        <strain evidence="1">HL8</strain>
    </source>
</reference>
<dbReference type="Gene3D" id="3.40.50.150">
    <property type="entry name" value="Vaccinia Virus protein VP39"/>
    <property type="match status" value="1"/>
</dbReference>
<dbReference type="PANTHER" id="PTHR43675">
    <property type="entry name" value="ARSENITE METHYLTRANSFERASE"/>
    <property type="match status" value="1"/>
</dbReference>
<dbReference type="EMBL" id="PKMF04000026">
    <property type="protein sequence ID" value="KAK7857504.1"/>
    <property type="molecule type" value="Genomic_DNA"/>
</dbReference>
<accession>A0AAW0M349</accession>
<dbReference type="AlphaFoldDB" id="A0AAW0M349"/>
<reference evidence="1" key="3">
    <citation type="submission" date="2023-07" db="EMBL/GenBank/DDBJ databases">
        <title>An improved reference 1 genome and first organelle genomes of Quercus suber.</title>
        <authorList>
            <consortium name="Genosuber Consortium"/>
            <person name="Usie A."/>
            <person name="Serra O."/>
            <person name="Barros P."/>
        </authorList>
    </citation>
    <scope>NUCLEOTIDE SEQUENCE</scope>
    <source>
        <strain evidence="1">HL8</strain>
        <tissue evidence="1">Leaves</tissue>
    </source>
</reference>
<dbReference type="SUPFAM" id="SSF53335">
    <property type="entry name" value="S-adenosyl-L-methionine-dependent methyltransferases"/>
    <property type="match status" value="1"/>
</dbReference>
<name>A0AAW0M349_QUESU</name>
<dbReference type="CDD" id="cd02440">
    <property type="entry name" value="AdoMet_MTases"/>
    <property type="match status" value="1"/>
</dbReference>
<proteinExistence type="predicted"/>